<dbReference type="EMBL" id="LAVV01015257">
    <property type="protein sequence ID" value="KNZ44021.1"/>
    <property type="molecule type" value="Genomic_DNA"/>
</dbReference>
<feature type="compositionally biased region" description="Polar residues" evidence="1">
    <location>
        <begin position="40"/>
        <end position="50"/>
    </location>
</feature>
<dbReference type="Proteomes" id="UP000037035">
    <property type="component" value="Unassembled WGS sequence"/>
</dbReference>
<feature type="non-terminal residue" evidence="2">
    <location>
        <position position="1"/>
    </location>
</feature>
<dbReference type="OrthoDB" id="2755464at2759"/>
<proteinExistence type="predicted"/>
<feature type="region of interest" description="Disordered" evidence="1">
    <location>
        <begin position="39"/>
        <end position="78"/>
    </location>
</feature>
<sequence length="136" mass="15274">LPSRITNQLALTGQQLKTLQQLINQTIKLDNCYHDKVWSSRKTNSTPSTSKNEDSLKQKSSKKFPLKPSTPFALSLASRPKRSTEIASVLNKEVKLNGDERARRENEGLCLYCGGKHELDSCVKMIAQEASKLEKK</sequence>
<gene>
    <name evidence="2" type="ORF">VP01_9589g1</name>
</gene>
<evidence type="ECO:0000256" key="1">
    <source>
        <dbReference type="SAM" id="MobiDB-lite"/>
    </source>
</evidence>
<accession>A0A0L6U679</accession>
<keyword evidence="3" id="KW-1185">Reference proteome</keyword>
<reference evidence="2 3" key="1">
    <citation type="submission" date="2015-08" db="EMBL/GenBank/DDBJ databases">
        <title>Next Generation Sequencing and Analysis of the Genome of Puccinia sorghi L Schw, the Causal Agent of Maize Common Rust.</title>
        <authorList>
            <person name="Rochi L."/>
            <person name="Burguener G."/>
            <person name="Darino M."/>
            <person name="Turjanski A."/>
            <person name="Kreff E."/>
            <person name="Dieguez M.J."/>
            <person name="Sacco F."/>
        </authorList>
    </citation>
    <scope>NUCLEOTIDE SEQUENCE [LARGE SCALE GENOMIC DNA]</scope>
    <source>
        <strain evidence="2 3">RO10H11247</strain>
    </source>
</reference>
<comment type="caution">
    <text evidence="2">The sequence shown here is derived from an EMBL/GenBank/DDBJ whole genome shotgun (WGS) entry which is preliminary data.</text>
</comment>
<organism evidence="2 3">
    <name type="scientific">Puccinia sorghi</name>
    <dbReference type="NCBI Taxonomy" id="27349"/>
    <lineage>
        <taxon>Eukaryota</taxon>
        <taxon>Fungi</taxon>
        <taxon>Dikarya</taxon>
        <taxon>Basidiomycota</taxon>
        <taxon>Pucciniomycotina</taxon>
        <taxon>Pucciniomycetes</taxon>
        <taxon>Pucciniales</taxon>
        <taxon>Pucciniaceae</taxon>
        <taxon>Puccinia</taxon>
    </lineage>
</organism>
<name>A0A0L6U679_9BASI</name>
<evidence type="ECO:0000313" key="3">
    <source>
        <dbReference type="Proteomes" id="UP000037035"/>
    </source>
</evidence>
<protein>
    <submittedName>
        <fullName evidence="2">Uncharacterized protein</fullName>
    </submittedName>
</protein>
<evidence type="ECO:0000313" key="2">
    <source>
        <dbReference type="EMBL" id="KNZ44021.1"/>
    </source>
</evidence>
<dbReference type="AlphaFoldDB" id="A0A0L6U679"/>
<dbReference type="VEuPathDB" id="FungiDB:VP01_9589g1"/>